<reference evidence="2" key="1">
    <citation type="submission" date="2020-10" db="EMBL/GenBank/DDBJ databases">
        <title>Unveiling of a novel bifunctional photoreceptor, Dualchrome1, isolated from a cosmopolitan green alga.</title>
        <authorList>
            <person name="Suzuki S."/>
            <person name="Kawachi M."/>
        </authorList>
    </citation>
    <scope>NUCLEOTIDE SEQUENCE</scope>
    <source>
        <strain evidence="2">NIES 2893</strain>
    </source>
</reference>
<evidence type="ECO:0000256" key="1">
    <source>
        <dbReference type="SAM" id="MobiDB-lite"/>
    </source>
</evidence>
<evidence type="ECO:0000313" key="2">
    <source>
        <dbReference type="EMBL" id="GHP03607.1"/>
    </source>
</evidence>
<name>A0A830HER9_9CHLO</name>
<dbReference type="EMBL" id="BNJQ01000005">
    <property type="protein sequence ID" value="GHP03607.1"/>
    <property type="molecule type" value="Genomic_DNA"/>
</dbReference>
<gene>
    <name evidence="2" type="ORF">PPROV_000236200</name>
</gene>
<sequence>MATDNERPASAARRPDSASHAKRSREDRESALAARDVAVHFGQLCLRDGAVLEQKRKYRGAHAAYSKAVTMVSSVARDDPRAHTEWTAATAHLGVARVALALGHVDEARTAATVASEAATGYSTSAPNPAATAVVRRAMDHARIGVPFEYAALALEAVEVEAQAFDKAGEPELALVSWSRAAHAAELINGAERASASTNARRSAQDIVSKLGFSGRGMVDSASKELQTGSGGASPAARSRGAHTPISTPLSTSTAQKRRMQRPASAPISPTKRPAKTTTKQLAATEPPRDGRDPFAVASARKSRVGSAKTATAVAREQKRNVAPTVMRNLADKEIPTPYSSGLRQYLADGRTIAFALSELSAAARRGDAAHVARLSRAALLRVPSLHLADRAYAGAVCLVAHAAAALMLGAQPGDVRASVRHAKELATSADYETVADCAERVERATARHVSASVAKTLAQDALRNLFVTPAASRKRGELPM</sequence>
<dbReference type="AlphaFoldDB" id="A0A830HER9"/>
<organism evidence="2 3">
    <name type="scientific">Pycnococcus provasolii</name>
    <dbReference type="NCBI Taxonomy" id="41880"/>
    <lineage>
        <taxon>Eukaryota</taxon>
        <taxon>Viridiplantae</taxon>
        <taxon>Chlorophyta</taxon>
        <taxon>Pseudoscourfieldiophyceae</taxon>
        <taxon>Pseudoscourfieldiales</taxon>
        <taxon>Pycnococcaceae</taxon>
        <taxon>Pycnococcus</taxon>
    </lineage>
</organism>
<keyword evidence="3" id="KW-1185">Reference proteome</keyword>
<proteinExistence type="predicted"/>
<comment type="caution">
    <text evidence="2">The sequence shown here is derived from an EMBL/GenBank/DDBJ whole genome shotgun (WGS) entry which is preliminary data.</text>
</comment>
<feature type="region of interest" description="Disordered" evidence="1">
    <location>
        <begin position="221"/>
        <end position="294"/>
    </location>
</feature>
<protein>
    <submittedName>
        <fullName evidence="2">Uncharacterized protein</fullName>
    </submittedName>
</protein>
<feature type="region of interest" description="Disordered" evidence="1">
    <location>
        <begin position="1"/>
        <end position="29"/>
    </location>
</feature>
<feature type="compositionally biased region" description="Polar residues" evidence="1">
    <location>
        <begin position="245"/>
        <end position="255"/>
    </location>
</feature>
<evidence type="ECO:0000313" key="3">
    <source>
        <dbReference type="Proteomes" id="UP000660262"/>
    </source>
</evidence>
<accession>A0A830HER9</accession>
<dbReference type="Proteomes" id="UP000660262">
    <property type="component" value="Unassembled WGS sequence"/>
</dbReference>